<evidence type="ECO:0000313" key="7">
    <source>
        <dbReference type="EMBL" id="QCR02895.1"/>
    </source>
</evidence>
<dbReference type="PANTHER" id="PTHR37419:SF1">
    <property type="entry name" value="SERINE_THREONINE-PROTEIN KINASE TOXIN HIPA"/>
    <property type="match status" value="1"/>
</dbReference>
<sequence length="419" mass="47960">MAKQTEKVEGLSVNLHGIQVGVIAHYSGGKNILGFSPDYLAMPETMRPTLTLRQLLDSSYLSKSQVRSEKIPPVLSNLLPEGMLREWVAHTLQCHVSNEFPLLAYLGMNLPGAIVAKPIRAGEMPSWALRYRLNIEPLQIDVKHADSKFSLAGVQMKFSSSRVDGRYHIDKEISDDMWIIKTPSTVHKGVPINEYTCMKLAEVAGAEIPEIRLIKLKELDGLPSIRLPDETFAYGIKRFDRSAEGRVHSEDFAQVFGLYPAGKYQKVNYEQLGQTLYRASRDRLTDIQQMARRLLLNILLGNGDAHLKNWTLIYADKRFPRLAPLYDVVFTAPYIEHDRLALNMVNTKQWSDMTMRHFELWANKVGVPWVAIKPHLLDIMEKARTLWPEQLTTLPMLDEHKIALQIHWQNLHNDFRIKC</sequence>
<evidence type="ECO:0000313" key="8">
    <source>
        <dbReference type="Proteomes" id="UP000295985"/>
    </source>
</evidence>
<reference evidence="7 9" key="2">
    <citation type="submission" date="2018-11" db="EMBL/GenBank/DDBJ databases">
        <title>Genome sequences of Brenneria nigrifluens and Brenneria rubrifaciens.</title>
        <authorList>
            <person name="Poret-Peterson A.T."/>
            <person name="McClean A.E."/>
            <person name="Kluepfel D.A."/>
        </authorList>
    </citation>
    <scope>NUCLEOTIDE SEQUENCE [LARGE SCALE GENOMIC DNA]</scope>
    <source>
        <strain evidence="7 9">ATCC 13028</strain>
    </source>
</reference>
<keyword evidence="2" id="KW-0808">Transferase</keyword>
<proteinExistence type="inferred from homology"/>
<dbReference type="InterPro" id="IPR017508">
    <property type="entry name" value="HipA_N1"/>
</dbReference>
<dbReference type="Pfam" id="PF07804">
    <property type="entry name" value="HipA_C"/>
    <property type="match status" value="1"/>
</dbReference>
<keyword evidence="3" id="KW-0418">Kinase</keyword>
<gene>
    <name evidence="6" type="ORF">DDT54_15655</name>
    <name evidence="7" type="ORF">EH206_00865</name>
</gene>
<organism evidence="6 8">
    <name type="scientific">Brenneria nigrifluens DSM 30175 = ATCC 13028</name>
    <dbReference type="NCBI Taxonomy" id="1121120"/>
    <lineage>
        <taxon>Bacteria</taxon>
        <taxon>Pseudomonadati</taxon>
        <taxon>Pseudomonadota</taxon>
        <taxon>Gammaproteobacteria</taxon>
        <taxon>Enterobacterales</taxon>
        <taxon>Pectobacteriaceae</taxon>
        <taxon>Brenneria</taxon>
    </lineage>
</organism>
<dbReference type="Gene3D" id="1.10.1070.20">
    <property type="match status" value="1"/>
</dbReference>
<dbReference type="PANTHER" id="PTHR37419">
    <property type="entry name" value="SERINE/THREONINE-PROTEIN KINASE TOXIN HIPA"/>
    <property type="match status" value="1"/>
</dbReference>
<evidence type="ECO:0000313" key="9">
    <source>
        <dbReference type="Proteomes" id="UP000303847"/>
    </source>
</evidence>
<feature type="domain" description="HipA-like C-terminal" evidence="4">
    <location>
        <begin position="149"/>
        <end position="387"/>
    </location>
</feature>
<dbReference type="OrthoDB" id="9805913at2"/>
<accession>A0A2U1UNX5</accession>
<evidence type="ECO:0000256" key="3">
    <source>
        <dbReference type="ARBA" id="ARBA00022777"/>
    </source>
</evidence>
<dbReference type="Proteomes" id="UP000303847">
    <property type="component" value="Chromosome"/>
</dbReference>
<dbReference type="InterPro" id="IPR012893">
    <property type="entry name" value="HipA-like_C"/>
</dbReference>
<evidence type="ECO:0000256" key="1">
    <source>
        <dbReference type="ARBA" id="ARBA00010164"/>
    </source>
</evidence>
<protein>
    <submittedName>
        <fullName evidence="6">Type II toxin-antitoxin system HipA family toxin</fullName>
    </submittedName>
</protein>
<comment type="similarity">
    <text evidence="1">Belongs to the HipA Ser/Thr kinase family.</text>
</comment>
<dbReference type="GO" id="GO:0005829">
    <property type="term" value="C:cytosol"/>
    <property type="evidence" value="ECO:0007669"/>
    <property type="project" value="TreeGrafter"/>
</dbReference>
<evidence type="ECO:0000313" key="6">
    <source>
        <dbReference type="EMBL" id="PWC23272.1"/>
    </source>
</evidence>
<dbReference type="NCBIfam" id="TIGR03071">
    <property type="entry name" value="couple_hipA"/>
    <property type="match status" value="1"/>
</dbReference>
<keyword evidence="9" id="KW-1185">Reference proteome</keyword>
<dbReference type="GO" id="GO:0004674">
    <property type="term" value="F:protein serine/threonine kinase activity"/>
    <property type="evidence" value="ECO:0007669"/>
    <property type="project" value="TreeGrafter"/>
</dbReference>
<evidence type="ECO:0000259" key="4">
    <source>
        <dbReference type="Pfam" id="PF07804"/>
    </source>
</evidence>
<name>A0A2U1UNX5_9GAMM</name>
<reference evidence="6 8" key="1">
    <citation type="submission" date="2018-04" db="EMBL/GenBank/DDBJ databases">
        <title>Brenneria corticis sp.nov.</title>
        <authorList>
            <person name="Li Y."/>
        </authorList>
    </citation>
    <scope>NUCLEOTIDE SEQUENCE [LARGE SCALE GENOMIC DNA]</scope>
    <source>
        <strain evidence="6 8">LMG 2694</strain>
    </source>
</reference>
<feature type="domain" description="HipA N-terminal subdomain 1" evidence="5">
    <location>
        <begin position="11"/>
        <end position="115"/>
    </location>
</feature>
<dbReference type="EMBL" id="QDKK01000026">
    <property type="protein sequence ID" value="PWC23272.1"/>
    <property type="molecule type" value="Genomic_DNA"/>
</dbReference>
<evidence type="ECO:0000256" key="2">
    <source>
        <dbReference type="ARBA" id="ARBA00022679"/>
    </source>
</evidence>
<dbReference type="InterPro" id="IPR052028">
    <property type="entry name" value="HipA_Ser/Thr_kinase"/>
</dbReference>
<evidence type="ECO:0000259" key="5">
    <source>
        <dbReference type="Pfam" id="PF13657"/>
    </source>
</evidence>
<dbReference type="Pfam" id="PF13657">
    <property type="entry name" value="Couple_hipA"/>
    <property type="match status" value="1"/>
</dbReference>
<dbReference type="EMBL" id="CP034036">
    <property type="protein sequence ID" value="QCR02895.1"/>
    <property type="molecule type" value="Genomic_DNA"/>
</dbReference>
<dbReference type="AlphaFoldDB" id="A0A2U1UNX5"/>
<dbReference type="RefSeq" id="WP_009110950.1">
    <property type="nucleotide sequence ID" value="NZ_CP034036.1"/>
</dbReference>
<dbReference type="Proteomes" id="UP000295985">
    <property type="component" value="Unassembled WGS sequence"/>
</dbReference>